<dbReference type="InterPro" id="IPR013783">
    <property type="entry name" value="Ig-like_fold"/>
</dbReference>
<accession>A0A1F7Z1B8</accession>
<sequence>MRKEIIVVTITGIFLGILVAFGVWRANNALRVNSSDNSKGLFSAKLSPSPTPNNGFSLTIAKPEENDVLVEEKTVISGITKPSTLVTISTETEDYVVAADSQGVFELEVELTGGVNQILIDAISDNGEENQRQLNVIYSSEFAKEISK</sequence>
<name>A0A1F7Z1B8_9BACT</name>
<dbReference type="Proteomes" id="UP000177169">
    <property type="component" value="Unassembled WGS sequence"/>
</dbReference>
<organism evidence="2 3">
    <name type="scientific">Candidatus Woesebacteria bacterium RIFCSPHIGHO2_02_FULL_39_13</name>
    <dbReference type="NCBI Taxonomy" id="1802505"/>
    <lineage>
        <taxon>Bacteria</taxon>
        <taxon>Candidatus Woeseibacteriota</taxon>
    </lineage>
</organism>
<evidence type="ECO:0000313" key="3">
    <source>
        <dbReference type="Proteomes" id="UP000177169"/>
    </source>
</evidence>
<protein>
    <recommendedName>
        <fullName evidence="4">Bacterial Ig domain-containing protein</fullName>
    </recommendedName>
</protein>
<dbReference type="AlphaFoldDB" id="A0A1F7Z1B8"/>
<keyword evidence="1" id="KW-0812">Transmembrane</keyword>
<proteinExistence type="predicted"/>
<reference evidence="2 3" key="1">
    <citation type="journal article" date="2016" name="Nat. Commun.">
        <title>Thousands of microbial genomes shed light on interconnected biogeochemical processes in an aquifer system.</title>
        <authorList>
            <person name="Anantharaman K."/>
            <person name="Brown C.T."/>
            <person name="Hug L.A."/>
            <person name="Sharon I."/>
            <person name="Castelle C.J."/>
            <person name="Probst A.J."/>
            <person name="Thomas B.C."/>
            <person name="Singh A."/>
            <person name="Wilkins M.J."/>
            <person name="Karaoz U."/>
            <person name="Brodie E.L."/>
            <person name="Williams K.H."/>
            <person name="Hubbard S.S."/>
            <person name="Banfield J.F."/>
        </authorList>
    </citation>
    <scope>NUCLEOTIDE SEQUENCE [LARGE SCALE GENOMIC DNA]</scope>
</reference>
<feature type="transmembrane region" description="Helical" evidence="1">
    <location>
        <begin position="5"/>
        <end position="24"/>
    </location>
</feature>
<dbReference type="Gene3D" id="2.60.40.10">
    <property type="entry name" value="Immunoglobulins"/>
    <property type="match status" value="1"/>
</dbReference>
<dbReference type="EMBL" id="MGGR01000020">
    <property type="protein sequence ID" value="OGM33260.1"/>
    <property type="molecule type" value="Genomic_DNA"/>
</dbReference>
<comment type="caution">
    <text evidence="2">The sequence shown here is derived from an EMBL/GenBank/DDBJ whole genome shotgun (WGS) entry which is preliminary data.</text>
</comment>
<keyword evidence="1" id="KW-1133">Transmembrane helix</keyword>
<keyword evidence="1" id="KW-0472">Membrane</keyword>
<gene>
    <name evidence="2" type="ORF">A3D01_00525</name>
</gene>
<evidence type="ECO:0008006" key="4">
    <source>
        <dbReference type="Google" id="ProtNLM"/>
    </source>
</evidence>
<evidence type="ECO:0000313" key="2">
    <source>
        <dbReference type="EMBL" id="OGM33260.1"/>
    </source>
</evidence>
<evidence type="ECO:0000256" key="1">
    <source>
        <dbReference type="SAM" id="Phobius"/>
    </source>
</evidence>